<dbReference type="SUPFAM" id="SSF48013">
    <property type="entry name" value="NusB-like"/>
    <property type="match status" value="1"/>
</dbReference>
<dbReference type="PRINTS" id="PR02008">
    <property type="entry name" value="RCMTFAMILY"/>
</dbReference>
<dbReference type="InterPro" id="IPR004573">
    <property type="entry name" value="rRNA_ssu_MeTfrase_B"/>
</dbReference>
<evidence type="ECO:0000259" key="15">
    <source>
        <dbReference type="PROSITE" id="PS51686"/>
    </source>
</evidence>
<dbReference type="InterPro" id="IPR029063">
    <property type="entry name" value="SAM-dependent_MTases_sf"/>
</dbReference>
<keyword evidence="8 14" id="KW-0808">Transferase</keyword>
<dbReference type="Proteomes" id="UP001203004">
    <property type="component" value="Unassembled WGS sequence"/>
</dbReference>
<sequence>MKRRETARETALNLLMSVVRDGAYSQIALNDALNDGQLSDRDKALVTTLVYGVLQRKLTLAYYLSYFVDRKRRIDDWVEMLLYMSFYQKAFLDRIPDHAMVNEAVMIAKKRGHQGIAGFVNGVLRKMLREGLPDPSVIESPERRMAIQNSHPEWMMHLWTEQWGQEVAVRIAEADNVPPSVSVRVNRLKGSPEELVKRLAAEGVSAVHGHLSRDGLIIKGGHAAGTDAFQEGLFTIQDESSMLVADAVAPKAGMHILDACAGPGGKTTHLAERLKNTGKVVALDLHPHKTQLIERSATRLGLNNIETLAMDARCTRAHFADATFDRVLLDVPCSGLGVIRRKPEIKWSKTADEIKGLIPIQRRLLDETASLVTPGGWLIYSTCTIHKEENERQISAFLAKHPEFQAEPTFSERMPRKEMDSPAGTLQVMPYMFHSDGFFISCLRRKG</sequence>
<keyword evidence="10 14" id="KW-0694">RNA-binding</keyword>
<dbReference type="InterPro" id="IPR018314">
    <property type="entry name" value="RsmB/NOL1/NOP2-like_CS"/>
</dbReference>
<evidence type="ECO:0000256" key="4">
    <source>
        <dbReference type="ARBA" id="ARBA00012140"/>
    </source>
</evidence>
<evidence type="ECO:0000256" key="11">
    <source>
        <dbReference type="ARBA" id="ARBA00030399"/>
    </source>
</evidence>
<evidence type="ECO:0000313" key="17">
    <source>
        <dbReference type="Proteomes" id="UP001203004"/>
    </source>
</evidence>
<keyword evidence="17" id="KW-1185">Reference proteome</keyword>
<comment type="catalytic activity">
    <reaction evidence="13">
        <text>cytidine(967) in 16S rRNA + S-adenosyl-L-methionine = 5-methylcytidine(967) in 16S rRNA + S-adenosyl-L-homocysteine + H(+)</text>
        <dbReference type="Rhea" id="RHEA:42748"/>
        <dbReference type="Rhea" id="RHEA-COMP:10219"/>
        <dbReference type="Rhea" id="RHEA-COMP:10220"/>
        <dbReference type="ChEBI" id="CHEBI:15378"/>
        <dbReference type="ChEBI" id="CHEBI:57856"/>
        <dbReference type="ChEBI" id="CHEBI:59789"/>
        <dbReference type="ChEBI" id="CHEBI:74483"/>
        <dbReference type="ChEBI" id="CHEBI:82748"/>
        <dbReference type="EC" id="2.1.1.176"/>
    </reaction>
</comment>
<dbReference type="GO" id="GO:0008168">
    <property type="term" value="F:methyltransferase activity"/>
    <property type="evidence" value="ECO:0007669"/>
    <property type="project" value="UniProtKB-KW"/>
</dbReference>
<organism evidence="16 17">
    <name type="scientific">Sporolactobacillus mangiferae</name>
    <dbReference type="NCBI Taxonomy" id="2940498"/>
    <lineage>
        <taxon>Bacteria</taxon>
        <taxon>Bacillati</taxon>
        <taxon>Bacillota</taxon>
        <taxon>Bacilli</taxon>
        <taxon>Bacillales</taxon>
        <taxon>Sporolactobacillaceae</taxon>
        <taxon>Sporolactobacillus</taxon>
    </lineage>
</organism>
<dbReference type="Gene3D" id="1.10.940.10">
    <property type="entry name" value="NusB-like"/>
    <property type="match status" value="1"/>
</dbReference>
<evidence type="ECO:0000256" key="1">
    <source>
        <dbReference type="ARBA" id="ARBA00002724"/>
    </source>
</evidence>
<evidence type="ECO:0000256" key="6">
    <source>
        <dbReference type="ARBA" id="ARBA00022552"/>
    </source>
</evidence>
<evidence type="ECO:0000256" key="12">
    <source>
        <dbReference type="ARBA" id="ARBA00031088"/>
    </source>
</evidence>
<dbReference type="InterPro" id="IPR035926">
    <property type="entry name" value="NusB-like_sf"/>
</dbReference>
<dbReference type="Gene3D" id="3.30.70.1170">
    <property type="entry name" value="Sun protein, domain 3"/>
    <property type="match status" value="1"/>
</dbReference>
<evidence type="ECO:0000256" key="13">
    <source>
        <dbReference type="ARBA" id="ARBA00047283"/>
    </source>
</evidence>
<feature type="binding site" evidence="14">
    <location>
        <begin position="260"/>
        <end position="266"/>
    </location>
    <ligand>
        <name>S-adenosyl-L-methionine</name>
        <dbReference type="ChEBI" id="CHEBI:59789"/>
    </ligand>
</feature>
<reference evidence="16 17" key="1">
    <citation type="submission" date="2022-05" db="EMBL/GenBank/DDBJ databases">
        <title>Sporolactobacillus sp nov CPB3-1, isolated from tree bark (Mangifera indica L.).</title>
        <authorList>
            <person name="Phuengjayaem S."/>
            <person name="Tanasupawat S."/>
        </authorList>
    </citation>
    <scope>NUCLEOTIDE SEQUENCE [LARGE SCALE GENOMIC DNA]</scope>
    <source>
        <strain evidence="16 17">CPB3-1</strain>
    </source>
</reference>
<dbReference type="Pfam" id="PF01029">
    <property type="entry name" value="NusB"/>
    <property type="match status" value="1"/>
</dbReference>
<dbReference type="InterPro" id="IPR006027">
    <property type="entry name" value="NusB_RsmB_TIM44"/>
</dbReference>
<proteinExistence type="inferred from homology"/>
<comment type="subcellular location">
    <subcellularLocation>
        <location evidence="2">Cytoplasm</location>
    </subcellularLocation>
</comment>
<comment type="caution">
    <text evidence="16">The sequence shown here is derived from an EMBL/GenBank/DDBJ whole genome shotgun (WGS) entry which is preliminary data.</text>
</comment>
<dbReference type="Pfam" id="PF22458">
    <property type="entry name" value="RsmF-B_ferredox"/>
    <property type="match status" value="1"/>
</dbReference>
<dbReference type="RefSeq" id="WP_249097230.1">
    <property type="nucleotide sequence ID" value="NZ_JAMAST010000002.1"/>
</dbReference>
<dbReference type="PANTHER" id="PTHR22807">
    <property type="entry name" value="NOP2 YEAST -RELATED NOL1/NOP2/FMU SUN DOMAIN-CONTAINING"/>
    <property type="match status" value="1"/>
</dbReference>
<keyword evidence="5" id="KW-0963">Cytoplasm</keyword>
<evidence type="ECO:0000256" key="2">
    <source>
        <dbReference type="ARBA" id="ARBA00004496"/>
    </source>
</evidence>
<keyword evidence="6" id="KW-0698">rRNA processing</keyword>
<evidence type="ECO:0000256" key="7">
    <source>
        <dbReference type="ARBA" id="ARBA00022603"/>
    </source>
</evidence>
<comment type="similarity">
    <text evidence="3 14">Belongs to the class I-like SAM-binding methyltransferase superfamily. RsmB/NOP family.</text>
</comment>
<feature type="binding site" evidence="14">
    <location>
        <position position="330"/>
    </location>
    <ligand>
        <name>S-adenosyl-L-methionine</name>
        <dbReference type="ChEBI" id="CHEBI:59789"/>
    </ligand>
</feature>
<evidence type="ECO:0000256" key="5">
    <source>
        <dbReference type="ARBA" id="ARBA00022490"/>
    </source>
</evidence>
<feature type="binding site" evidence="14">
    <location>
        <position position="284"/>
    </location>
    <ligand>
        <name>S-adenosyl-L-methionine</name>
        <dbReference type="ChEBI" id="CHEBI:59789"/>
    </ligand>
</feature>
<dbReference type="EC" id="2.1.1.176" evidence="4"/>
<gene>
    <name evidence="16" type="primary">rsmB</name>
    <name evidence="16" type="ORF">M3N64_02985</name>
</gene>
<dbReference type="InterPro" id="IPR001678">
    <property type="entry name" value="MeTrfase_RsmB-F_NOP2_dom"/>
</dbReference>
<name>A0ABT0M8E5_9BACL</name>
<feature type="binding site" evidence="14">
    <location>
        <position position="311"/>
    </location>
    <ligand>
        <name>S-adenosyl-L-methionine</name>
        <dbReference type="ChEBI" id="CHEBI:59789"/>
    </ligand>
</feature>
<dbReference type="NCBIfam" id="NF011494">
    <property type="entry name" value="PRK14902.1"/>
    <property type="match status" value="1"/>
</dbReference>
<feature type="active site" description="Nucleophile" evidence="14">
    <location>
        <position position="383"/>
    </location>
</feature>
<keyword evidence="7 14" id="KW-0489">Methyltransferase</keyword>
<dbReference type="Gene3D" id="3.40.50.150">
    <property type="entry name" value="Vaccinia Virus protein VP39"/>
    <property type="match status" value="1"/>
</dbReference>
<dbReference type="PROSITE" id="PS51686">
    <property type="entry name" value="SAM_MT_RSMB_NOP"/>
    <property type="match status" value="1"/>
</dbReference>
<dbReference type="InterPro" id="IPR023267">
    <property type="entry name" value="RCMT"/>
</dbReference>
<evidence type="ECO:0000256" key="10">
    <source>
        <dbReference type="ARBA" id="ARBA00022884"/>
    </source>
</evidence>
<evidence type="ECO:0000256" key="3">
    <source>
        <dbReference type="ARBA" id="ARBA00007494"/>
    </source>
</evidence>
<dbReference type="PANTHER" id="PTHR22807:SF53">
    <property type="entry name" value="RIBOSOMAL RNA SMALL SUBUNIT METHYLTRANSFERASE B-RELATED"/>
    <property type="match status" value="1"/>
</dbReference>
<dbReference type="InterPro" id="IPR049560">
    <property type="entry name" value="MeTrfase_RsmB-F_NOP2_cat"/>
</dbReference>
<dbReference type="CDD" id="cd02440">
    <property type="entry name" value="AdoMet_MTases"/>
    <property type="match status" value="1"/>
</dbReference>
<dbReference type="PROSITE" id="PS01153">
    <property type="entry name" value="NOL1_NOP2_SUN"/>
    <property type="match status" value="1"/>
</dbReference>
<keyword evidence="9 14" id="KW-0949">S-adenosyl-L-methionine</keyword>
<feature type="domain" description="SAM-dependent MTase RsmB/NOP-type" evidence="15">
    <location>
        <begin position="171"/>
        <end position="446"/>
    </location>
</feature>
<dbReference type="SUPFAM" id="SSF53335">
    <property type="entry name" value="S-adenosyl-L-methionine-dependent methyltransferases"/>
    <property type="match status" value="1"/>
</dbReference>
<dbReference type="EMBL" id="JAMAST010000002">
    <property type="protein sequence ID" value="MCL1630908.1"/>
    <property type="molecule type" value="Genomic_DNA"/>
</dbReference>
<dbReference type="GO" id="GO:0032259">
    <property type="term" value="P:methylation"/>
    <property type="evidence" value="ECO:0007669"/>
    <property type="project" value="UniProtKB-KW"/>
</dbReference>
<accession>A0ABT0M8E5</accession>
<dbReference type="NCBIfam" id="TIGR00563">
    <property type="entry name" value="rsmB"/>
    <property type="match status" value="1"/>
</dbReference>
<comment type="function">
    <text evidence="1">Specifically methylates the cytosine at position 967 (m5C967) of 16S rRNA.</text>
</comment>
<dbReference type="InterPro" id="IPR054728">
    <property type="entry name" value="RsmB-like_ferredoxin"/>
</dbReference>
<dbReference type="Pfam" id="PF01189">
    <property type="entry name" value="Methyltr_RsmB-F"/>
    <property type="match status" value="1"/>
</dbReference>
<evidence type="ECO:0000256" key="14">
    <source>
        <dbReference type="PROSITE-ProRule" id="PRU01023"/>
    </source>
</evidence>
<evidence type="ECO:0000313" key="16">
    <source>
        <dbReference type="EMBL" id="MCL1630908.1"/>
    </source>
</evidence>
<evidence type="ECO:0000256" key="8">
    <source>
        <dbReference type="ARBA" id="ARBA00022679"/>
    </source>
</evidence>
<evidence type="ECO:0000256" key="9">
    <source>
        <dbReference type="ARBA" id="ARBA00022691"/>
    </source>
</evidence>
<protein>
    <recommendedName>
        <fullName evidence="4">16S rRNA (cytosine(967)-C(5))-methyltransferase</fullName>
        <ecNumber evidence="4">2.1.1.176</ecNumber>
    </recommendedName>
    <alternativeName>
        <fullName evidence="11">16S rRNA m5C967 methyltransferase</fullName>
    </alternativeName>
    <alternativeName>
        <fullName evidence="12">rRNA (cytosine-C(5)-)-methyltransferase RsmB</fullName>
    </alternativeName>
</protein>